<comment type="catalytic activity">
    <reaction evidence="4">
        <text>ATP + H2O = ADP + phosphate + H(+)</text>
        <dbReference type="Rhea" id="RHEA:13065"/>
        <dbReference type="ChEBI" id="CHEBI:15377"/>
        <dbReference type="ChEBI" id="CHEBI:15378"/>
        <dbReference type="ChEBI" id="CHEBI:30616"/>
        <dbReference type="ChEBI" id="CHEBI:43474"/>
        <dbReference type="ChEBI" id="CHEBI:456216"/>
        <dbReference type="EC" id="3.6.4.13"/>
    </reaction>
</comment>
<organism evidence="7">
    <name type="scientific">Micrurus lemniscatus lemniscatus</name>
    <dbReference type="NCBI Taxonomy" id="129467"/>
    <lineage>
        <taxon>Eukaryota</taxon>
        <taxon>Metazoa</taxon>
        <taxon>Chordata</taxon>
        <taxon>Craniata</taxon>
        <taxon>Vertebrata</taxon>
        <taxon>Euteleostomi</taxon>
        <taxon>Lepidosauria</taxon>
        <taxon>Squamata</taxon>
        <taxon>Bifurcata</taxon>
        <taxon>Unidentata</taxon>
        <taxon>Episquamata</taxon>
        <taxon>Toxicofera</taxon>
        <taxon>Serpentes</taxon>
        <taxon>Colubroidea</taxon>
        <taxon>Elapidae</taxon>
        <taxon>Elapinae</taxon>
        <taxon>Micrurus</taxon>
    </lineage>
</organism>
<accession>A0A2D4H921</accession>
<keyword evidence="2" id="KW-0378">Hydrolase</keyword>
<evidence type="ECO:0000256" key="4">
    <source>
        <dbReference type="ARBA" id="ARBA00047984"/>
    </source>
</evidence>
<evidence type="ECO:0000313" key="7">
    <source>
        <dbReference type="EMBL" id="LAA68449.1"/>
    </source>
</evidence>
<dbReference type="InterPro" id="IPR059023">
    <property type="entry name" value="RNA_hel_CTD"/>
</dbReference>
<dbReference type="EMBL" id="IACK01011404">
    <property type="protein sequence ID" value="LAA68449.1"/>
    <property type="molecule type" value="Transcribed_RNA"/>
</dbReference>
<dbReference type="InterPro" id="IPR011709">
    <property type="entry name" value="DEAD-box_helicase_OB_fold"/>
</dbReference>
<dbReference type="AlphaFoldDB" id="A0A2D4H921"/>
<evidence type="ECO:0000256" key="2">
    <source>
        <dbReference type="ARBA" id="ARBA00022801"/>
    </source>
</evidence>
<sequence length="202" mass="22707">MARLKRQFTELLSDIGFVKEGLRARDIEQRFSQRGDGVLEATGEEANANAENVKLISAILCAAMYPNVVQIKVPEKKCLKIIKGAAKINPKPEALMFATKSQGYVHIHPSSVNYQIKQFDSPYLVYHEMVKTSRIFIRDCSMVSVYPLILFGGGRVNMQLQNGAYVVSLDDGWINFVAASRQVAELVKELRNELDTLLQEKN</sequence>
<protein>
    <recommendedName>
        <fullName evidence="1">RNA helicase</fullName>
        <ecNumber evidence="1">3.6.4.13</ecNumber>
    </recommendedName>
</protein>
<keyword evidence="3" id="KW-0547">Nucleotide-binding</keyword>
<reference evidence="7" key="2">
    <citation type="submission" date="2017-11" db="EMBL/GenBank/DDBJ databases">
        <title>Coralsnake Venomics: Analyses of Venom Gland Transcriptomes and Proteomes of Six Brazilian Taxa.</title>
        <authorList>
            <person name="Aird S.D."/>
            <person name="Jorge da Silva N."/>
            <person name="Qiu L."/>
            <person name="Villar-Briones A."/>
            <person name="Aparecida-Saddi V."/>
            <person name="Campos-Telles M.P."/>
            <person name="Grau M."/>
            <person name="Mikheyev A.S."/>
        </authorList>
    </citation>
    <scope>NUCLEOTIDE SEQUENCE</scope>
    <source>
        <tissue evidence="7">Venom_gland</tissue>
    </source>
</reference>
<evidence type="ECO:0000256" key="3">
    <source>
        <dbReference type="ARBA" id="ARBA00022806"/>
    </source>
</evidence>
<evidence type="ECO:0000259" key="6">
    <source>
        <dbReference type="Pfam" id="PF26026"/>
    </source>
</evidence>
<feature type="domain" description="DEAD-box helicase OB fold" evidence="5">
    <location>
        <begin position="56"/>
        <end position="153"/>
    </location>
</feature>
<keyword evidence="3" id="KW-0067">ATP-binding</keyword>
<name>A0A2D4H921_MICLE</name>
<evidence type="ECO:0000256" key="1">
    <source>
        <dbReference type="ARBA" id="ARBA00012552"/>
    </source>
</evidence>
<proteinExistence type="predicted"/>
<dbReference type="Pfam" id="PF07717">
    <property type="entry name" value="OB_NTP_bind"/>
    <property type="match status" value="1"/>
</dbReference>
<keyword evidence="3" id="KW-0347">Helicase</keyword>
<dbReference type="EC" id="3.6.4.13" evidence="1"/>
<dbReference type="Pfam" id="PF26026">
    <property type="entry name" value="RNA_hel_CTD"/>
    <property type="match status" value="1"/>
</dbReference>
<feature type="domain" description="RNA helicase C-terminal" evidence="6">
    <location>
        <begin position="168"/>
        <end position="201"/>
    </location>
</feature>
<evidence type="ECO:0000259" key="5">
    <source>
        <dbReference type="Pfam" id="PF07717"/>
    </source>
</evidence>
<reference evidence="7" key="1">
    <citation type="submission" date="2017-07" db="EMBL/GenBank/DDBJ databases">
        <authorList>
            <person name="Mikheyev A."/>
            <person name="Grau M."/>
        </authorList>
    </citation>
    <scope>NUCLEOTIDE SEQUENCE</scope>
    <source>
        <tissue evidence="7">Venom_gland</tissue>
    </source>
</reference>